<dbReference type="AlphaFoldDB" id="A0A7X3BPD8"/>
<protein>
    <submittedName>
        <fullName evidence="1">Uncharacterized protein</fullName>
    </submittedName>
</protein>
<organism evidence="1 2">
    <name type="scientific">Streptococcus parasanguinis</name>
    <dbReference type="NCBI Taxonomy" id="1318"/>
    <lineage>
        <taxon>Bacteria</taxon>
        <taxon>Bacillati</taxon>
        <taxon>Bacillota</taxon>
        <taxon>Bacilli</taxon>
        <taxon>Lactobacillales</taxon>
        <taxon>Streptococcaceae</taxon>
        <taxon>Streptococcus</taxon>
    </lineage>
</organism>
<name>A0A7X3BPD8_STRPA</name>
<proteinExistence type="predicted"/>
<sequence>MKTPNRITLICGGRKKYNPETDKYETEARKTIIVPCLVNKVTQSKVFELYGNRTDIVISCRFQKEQAPFSQAVYNGDTYEPIEAIDAPIKGAVRLKKVGPNNG</sequence>
<comment type="caution">
    <text evidence="1">The sequence shown here is derived from an EMBL/GenBank/DDBJ whole genome shotgun (WGS) entry which is preliminary data.</text>
</comment>
<accession>A0A7X3BPD8</accession>
<evidence type="ECO:0000313" key="2">
    <source>
        <dbReference type="Proteomes" id="UP000441330"/>
    </source>
</evidence>
<dbReference type="Proteomes" id="UP000441330">
    <property type="component" value="Unassembled WGS sequence"/>
</dbReference>
<gene>
    <name evidence="1" type="ORF">GMC94_03465</name>
</gene>
<evidence type="ECO:0000313" key="1">
    <source>
        <dbReference type="EMBL" id="MTS53955.1"/>
    </source>
</evidence>
<dbReference type="RefSeq" id="WP_129824277.1">
    <property type="nucleotide sequence ID" value="NZ_RCYS01000002.1"/>
</dbReference>
<reference evidence="1 2" key="1">
    <citation type="journal article" date="2019" name="Nat. Med.">
        <title>A library of human gut bacterial isolates paired with longitudinal multiomics data enables mechanistic microbiome research.</title>
        <authorList>
            <person name="Poyet M."/>
            <person name="Groussin M."/>
            <person name="Gibbons S.M."/>
            <person name="Avila-Pacheco J."/>
            <person name="Jiang X."/>
            <person name="Kearney S.M."/>
            <person name="Perrotta A.R."/>
            <person name="Berdy B."/>
            <person name="Zhao S."/>
            <person name="Lieberman T.D."/>
            <person name="Swanson P.K."/>
            <person name="Smith M."/>
            <person name="Roesemann S."/>
            <person name="Alexander J.E."/>
            <person name="Rich S.A."/>
            <person name="Livny J."/>
            <person name="Vlamakis H."/>
            <person name="Clish C."/>
            <person name="Bullock K."/>
            <person name="Deik A."/>
            <person name="Scott J."/>
            <person name="Pierce K.A."/>
            <person name="Xavier R.J."/>
            <person name="Alm E.J."/>
        </authorList>
    </citation>
    <scope>NUCLEOTIDE SEQUENCE [LARGE SCALE GENOMIC DNA]</scope>
    <source>
        <strain evidence="1 2">BIOML-A1</strain>
    </source>
</reference>
<dbReference type="EMBL" id="WMZJ01000002">
    <property type="protein sequence ID" value="MTS53955.1"/>
    <property type="molecule type" value="Genomic_DNA"/>
</dbReference>